<dbReference type="GO" id="GO:0005886">
    <property type="term" value="C:plasma membrane"/>
    <property type="evidence" value="ECO:0007669"/>
    <property type="project" value="TreeGrafter"/>
</dbReference>
<dbReference type="PROSITE" id="PS50195">
    <property type="entry name" value="PX"/>
    <property type="match status" value="1"/>
</dbReference>
<comment type="caution">
    <text evidence="4">The sequence shown here is derived from an EMBL/GenBank/DDBJ whole genome shotgun (WGS) entry which is preliminary data.</text>
</comment>
<comment type="subcellular location">
    <subcellularLocation>
        <location evidence="1">Cytoplasm</location>
    </subcellularLocation>
</comment>
<sequence>MLSEYNEVPIQKKIGQIHRRYSDFVALHEQLKSSNLELPLPPKKIFGNMERDFVADRQMALQRYLNLILSHHMLSSSLIFKRFLDPSNYPINLSEVALQHVSMLFRSEPYWDVIEPLKDIGWRIRKCFFMVRPKDQPKVKQVLAWSAFGADKVLDNRDLVPILKIMPSLQHPFIYPVTFATCQDTGGFVIRTFHGTGTLRDHICKTKPKGPFLKKYCRPKAYTGFDMSTIKLYGRQILEVSTFCLPDRHLYYI</sequence>
<dbReference type="PANTHER" id="PTHR22999:SF40">
    <property type="entry name" value="PX DOMAIN-CONTAINING PROTEIN KINASE-LIKE PROTEIN"/>
    <property type="match status" value="1"/>
</dbReference>
<keyword evidence="2" id="KW-0963">Cytoplasm</keyword>
<dbReference type="EMBL" id="JAIZAY010000002">
    <property type="protein sequence ID" value="KAJ8046993.1"/>
    <property type="molecule type" value="Genomic_DNA"/>
</dbReference>
<reference evidence="4" key="1">
    <citation type="submission" date="2021-10" db="EMBL/GenBank/DDBJ databases">
        <title>Tropical sea cucumber genome reveals ecological adaptation and Cuvierian tubules defense mechanism.</title>
        <authorList>
            <person name="Chen T."/>
        </authorList>
    </citation>
    <scope>NUCLEOTIDE SEQUENCE</scope>
    <source>
        <strain evidence="4">Nanhai2018</strain>
        <tissue evidence="4">Muscle</tissue>
    </source>
</reference>
<keyword evidence="4" id="KW-0808">Transferase</keyword>
<dbReference type="Gene3D" id="3.30.1520.10">
    <property type="entry name" value="Phox-like domain"/>
    <property type="match status" value="1"/>
</dbReference>
<keyword evidence="5" id="KW-1185">Reference proteome</keyword>
<accession>A0A9Q1HJA0</accession>
<gene>
    <name evidence="4" type="ORF">HOLleu_05859</name>
</gene>
<dbReference type="GO" id="GO:0035091">
    <property type="term" value="F:phosphatidylinositol binding"/>
    <property type="evidence" value="ECO:0007669"/>
    <property type="project" value="InterPro"/>
</dbReference>
<evidence type="ECO:0000313" key="5">
    <source>
        <dbReference type="Proteomes" id="UP001152320"/>
    </source>
</evidence>
<proteinExistence type="predicted"/>
<feature type="domain" description="PX" evidence="3">
    <location>
        <begin position="1"/>
        <end position="90"/>
    </location>
</feature>
<dbReference type="AlphaFoldDB" id="A0A9Q1HJA0"/>
<protein>
    <submittedName>
        <fullName evidence="4">PX domain-containing protein kinase-like protein</fullName>
    </submittedName>
</protein>
<evidence type="ECO:0000313" key="4">
    <source>
        <dbReference type="EMBL" id="KAJ8046993.1"/>
    </source>
</evidence>
<dbReference type="GO" id="GO:0043271">
    <property type="term" value="P:negative regulation of monoatomic ion transport"/>
    <property type="evidence" value="ECO:0007669"/>
    <property type="project" value="TreeGrafter"/>
</dbReference>
<dbReference type="InterPro" id="IPR036871">
    <property type="entry name" value="PX_dom_sf"/>
</dbReference>
<dbReference type="GO" id="GO:0006622">
    <property type="term" value="P:protein targeting to lysosome"/>
    <property type="evidence" value="ECO:0007669"/>
    <property type="project" value="TreeGrafter"/>
</dbReference>
<dbReference type="InterPro" id="IPR051837">
    <property type="entry name" value="SortingNexin/PXDomain-PKLike"/>
</dbReference>
<evidence type="ECO:0000256" key="1">
    <source>
        <dbReference type="ARBA" id="ARBA00004496"/>
    </source>
</evidence>
<dbReference type="GO" id="GO:0016301">
    <property type="term" value="F:kinase activity"/>
    <property type="evidence" value="ECO:0007669"/>
    <property type="project" value="UniProtKB-KW"/>
</dbReference>
<dbReference type="GO" id="GO:0008333">
    <property type="term" value="P:endosome to lysosome transport"/>
    <property type="evidence" value="ECO:0007669"/>
    <property type="project" value="TreeGrafter"/>
</dbReference>
<dbReference type="PANTHER" id="PTHR22999">
    <property type="entry name" value="PX SERINE/THREONINE KINASE PXK"/>
    <property type="match status" value="1"/>
</dbReference>
<name>A0A9Q1HJA0_HOLLE</name>
<organism evidence="4 5">
    <name type="scientific">Holothuria leucospilota</name>
    <name type="common">Black long sea cucumber</name>
    <name type="synonym">Mertensiothuria leucospilota</name>
    <dbReference type="NCBI Taxonomy" id="206669"/>
    <lineage>
        <taxon>Eukaryota</taxon>
        <taxon>Metazoa</taxon>
        <taxon>Echinodermata</taxon>
        <taxon>Eleutherozoa</taxon>
        <taxon>Echinozoa</taxon>
        <taxon>Holothuroidea</taxon>
        <taxon>Aspidochirotacea</taxon>
        <taxon>Aspidochirotida</taxon>
        <taxon>Holothuriidae</taxon>
        <taxon>Holothuria</taxon>
    </lineage>
</organism>
<dbReference type="GO" id="GO:0005769">
    <property type="term" value="C:early endosome"/>
    <property type="evidence" value="ECO:0007669"/>
    <property type="project" value="TreeGrafter"/>
</dbReference>
<dbReference type="SMART" id="SM00312">
    <property type="entry name" value="PX"/>
    <property type="match status" value="1"/>
</dbReference>
<evidence type="ECO:0000256" key="2">
    <source>
        <dbReference type="ARBA" id="ARBA00022490"/>
    </source>
</evidence>
<evidence type="ECO:0000259" key="3">
    <source>
        <dbReference type="PROSITE" id="PS50195"/>
    </source>
</evidence>
<dbReference type="OrthoDB" id="41200at2759"/>
<dbReference type="SUPFAM" id="SSF64268">
    <property type="entry name" value="PX domain"/>
    <property type="match status" value="1"/>
</dbReference>
<keyword evidence="4" id="KW-0418">Kinase</keyword>
<dbReference type="Pfam" id="PF00787">
    <property type="entry name" value="PX"/>
    <property type="match status" value="1"/>
</dbReference>
<dbReference type="InterPro" id="IPR001683">
    <property type="entry name" value="PX_dom"/>
</dbReference>
<dbReference type="GO" id="GO:0045022">
    <property type="term" value="P:early endosome to late endosome transport"/>
    <property type="evidence" value="ECO:0007669"/>
    <property type="project" value="TreeGrafter"/>
</dbReference>
<dbReference type="GO" id="GO:0005770">
    <property type="term" value="C:late endosome"/>
    <property type="evidence" value="ECO:0007669"/>
    <property type="project" value="TreeGrafter"/>
</dbReference>
<dbReference type="Proteomes" id="UP001152320">
    <property type="component" value="Chromosome 2"/>
</dbReference>